<dbReference type="DNASU" id="326172"/>
<accession>Q9VMU6</accession>
<dbReference type="UCSC" id="CG31918-RA">
    <property type="organism name" value="d. melanogaster"/>
</dbReference>
<dbReference type="CTD" id="326172"/>
<name>Q9VMU6_DROME</name>
<gene>
    <name evidence="5 7" type="primary">Nepl3</name>
    <name evidence="5" type="synonym">anon-WO0118547.477</name>
    <name evidence="5" type="synonym">CG18592</name>
    <name evidence="5" type="synonym">Dmel\CG31918</name>
    <name evidence="5 7" type="ORF">CG31918</name>
    <name evidence="5" type="ORF">Dmel_CG31918</name>
</gene>
<feature type="chain" id="PRO_5015100378" evidence="3">
    <location>
        <begin position="25"/>
        <end position="629"/>
    </location>
</feature>
<evidence type="ECO:0000259" key="4">
    <source>
        <dbReference type="Pfam" id="PF05649"/>
    </source>
</evidence>
<reference evidence="5" key="12">
    <citation type="journal article" date="2015" name="G3 (Bethesda)">
        <title>Gene Model Annotations for Drosophila melanogaster: The Rule-Benders.</title>
        <authorList>
            <consortium name="FlyBase Consortium"/>
            <person name="Crosby M.A."/>
            <person name="Gramates L.S."/>
            <person name="Dos Santos G."/>
            <person name="Matthews B.B."/>
            <person name="St Pierre S.E."/>
            <person name="Zhou P."/>
            <person name="Schroeder A.J."/>
            <person name="Falls K."/>
            <person name="Emmert D.B."/>
            <person name="Russo S.M."/>
            <person name="Gelbart W.M."/>
            <person name="null"/>
        </authorList>
    </citation>
    <scope>NUCLEOTIDE SEQUENCE</scope>
</reference>
<reference evidence="5 8" key="10">
    <citation type="journal article" date="2007" name="Science">
        <title>Sequence finishing and mapping of Drosophila melanogaster heterochromatin.</title>
        <authorList>
            <person name="Hoskins R.A."/>
            <person name="Carlson J.W."/>
            <person name="Kennedy C."/>
            <person name="Acevedo D."/>
            <person name="Evans-Holm M."/>
            <person name="Frise E."/>
            <person name="Wan K.H."/>
            <person name="Park S."/>
            <person name="Mendez-Lago M."/>
            <person name="Rossi F."/>
            <person name="Villasante A."/>
            <person name="Dimitri P."/>
            <person name="Karpen G.H."/>
            <person name="Celniker S.E."/>
        </authorList>
    </citation>
    <scope>NUCLEOTIDE SEQUENCE [LARGE SCALE GENOMIC DNA]</scope>
    <source>
        <strain evidence="8">Berkeley</strain>
    </source>
</reference>
<dbReference type="IntAct" id="Q9VMU6">
    <property type="interactions" value="4"/>
</dbReference>
<dbReference type="OMA" id="FFFRFGQ"/>
<evidence type="ECO:0000313" key="7">
    <source>
        <dbReference type="FlyBase" id="FBgn0031678"/>
    </source>
</evidence>
<dbReference type="Reactome" id="R-DME-5578768">
    <property type="pathway name" value="Physiological factors"/>
</dbReference>
<dbReference type="InterPro" id="IPR008753">
    <property type="entry name" value="Peptidase_M13_N"/>
</dbReference>
<reference evidence="5" key="15">
    <citation type="submission" date="2022-11" db="EMBL/GenBank/DDBJ databases">
        <authorList>
            <consortium name="FlyBase"/>
        </authorList>
    </citation>
    <scope>NUCLEOTIDE SEQUENCE</scope>
</reference>
<keyword evidence="3" id="KW-0732">Signal</keyword>
<dbReference type="PANTHER" id="PTHR11733:SF231">
    <property type="entry name" value="LD31822P"/>
    <property type="match status" value="1"/>
</dbReference>
<feature type="domain" description="Peptidase M13 N-terminal" evidence="4">
    <location>
        <begin position="53"/>
        <end position="354"/>
    </location>
</feature>
<dbReference type="GO" id="GO:0005886">
    <property type="term" value="C:plasma membrane"/>
    <property type="evidence" value="ECO:0000318"/>
    <property type="project" value="GO_Central"/>
</dbReference>
<dbReference type="PROSITE" id="PS51885">
    <property type="entry name" value="NEPRILYSIN"/>
    <property type="match status" value="1"/>
</dbReference>
<dbReference type="InParanoid" id="Q9VMU6"/>
<evidence type="ECO:0000313" key="6">
    <source>
        <dbReference type="EMBL" id="AAL28942.1"/>
    </source>
</evidence>
<dbReference type="EMBL" id="AE014134">
    <property type="protein sequence ID" value="AAF52214.2"/>
    <property type="molecule type" value="Genomic_DNA"/>
</dbReference>
<dbReference type="AlphaFoldDB" id="Q9VMU6"/>
<dbReference type="KEGG" id="dme:Dmel_CG31918"/>
<dbReference type="BioGRID-ORCS" id="326172">
    <property type="hits" value="0 hits in 1 CRISPR screen"/>
</dbReference>
<dbReference type="Bgee" id="FBgn0031678">
    <property type="expression patterns" value="Expressed in adult middle midgut class II enteroendocrine cell in adult midgut (Drosophila) and 29 other cell types or tissues"/>
</dbReference>
<dbReference type="VEuPathDB" id="VectorBase:FBgn0031678"/>
<dbReference type="PaxDb" id="7227-FBpp0078665"/>
<dbReference type="Reactome" id="R-DME-2022377">
    <property type="pathway name" value="Metabolism of Angiotensinogen to Angiotensins"/>
</dbReference>
<proteinExistence type="evidence at protein level"/>
<reference evidence="5 8" key="9">
    <citation type="journal article" date="2007" name="Science">
        <title>The Release 5.1 annotation of Drosophila melanogaster heterochromatin.</title>
        <authorList>
            <person name="Smith C.D."/>
            <person name="Shu S."/>
            <person name="Mungall C.J."/>
            <person name="Karpen G.H."/>
        </authorList>
    </citation>
    <scope>NUCLEOTIDE SEQUENCE [LARGE SCALE GENOMIC DNA]</scope>
    <source>
        <strain evidence="8">Berkeley</strain>
    </source>
</reference>
<feature type="signal peptide" evidence="3">
    <location>
        <begin position="1"/>
        <end position="24"/>
    </location>
</feature>
<dbReference type="eggNOG" id="KOG3624">
    <property type="taxonomic scope" value="Eukaryota"/>
</dbReference>
<dbReference type="FunCoup" id="Q9VMU6">
    <property type="interactions" value="2"/>
</dbReference>
<dbReference type="RefSeq" id="NP_608904.1">
    <property type="nucleotide sequence ID" value="NM_135060.4"/>
</dbReference>
<evidence type="ECO:0000313" key="8">
    <source>
        <dbReference type="Proteomes" id="UP000000803"/>
    </source>
</evidence>
<organism evidence="5 8">
    <name type="scientific">Drosophila melanogaster</name>
    <name type="common">Fruit fly</name>
    <dbReference type="NCBI Taxonomy" id="7227"/>
    <lineage>
        <taxon>Eukaryota</taxon>
        <taxon>Metazoa</taxon>
        <taxon>Ecdysozoa</taxon>
        <taxon>Arthropoda</taxon>
        <taxon>Hexapoda</taxon>
        <taxon>Insecta</taxon>
        <taxon>Pterygota</taxon>
        <taxon>Neoptera</taxon>
        <taxon>Endopterygota</taxon>
        <taxon>Diptera</taxon>
        <taxon>Brachycera</taxon>
        <taxon>Muscomorpha</taxon>
        <taxon>Ephydroidea</taxon>
        <taxon>Drosophilidae</taxon>
        <taxon>Drosophila</taxon>
        <taxon>Sophophora</taxon>
    </lineage>
</organism>
<comment type="similarity">
    <text evidence="2">Belongs to the peptidase M13 family.</text>
</comment>
<evidence type="ECO:0000313" key="5">
    <source>
        <dbReference type="EMBL" id="AAF52214.2"/>
    </source>
</evidence>
<keyword evidence="9" id="KW-1267">Proteomics identification</keyword>
<dbReference type="AGR" id="FB:FBgn0031678"/>
<reference evidence="5" key="14">
    <citation type="submission" date="2022-11" db="EMBL/GenBank/DDBJ databases">
        <title>Drosophila melanogaster release 4 sequence.</title>
        <authorList>
            <consortium name="Berkeley Drosophila Genome Project"/>
            <person name="Celniker S."/>
            <person name="Carlson J."/>
            <person name="Wan K."/>
            <person name="Pfeiffer B."/>
            <person name="Frise E."/>
            <person name="George R."/>
            <person name="Hoskins R."/>
            <person name="Stapleton M."/>
            <person name="Pacleb J."/>
            <person name="Park S."/>
            <person name="Svirskas R."/>
            <person name="Smith E."/>
            <person name="Yu C."/>
            <person name="Rubin G."/>
        </authorList>
    </citation>
    <scope>NUCLEOTIDE SEQUENCE</scope>
</reference>
<reference evidence="8" key="4">
    <citation type="journal article" date="2002" name="Genome Biol.">
        <title>Annotation of the Drosophila melanogaster euchromatic genome: a systematic review.</title>
        <authorList>
            <person name="Misra S."/>
            <person name="Crosby M.A."/>
            <person name="Mungall C.J."/>
            <person name="Matthews B.B."/>
            <person name="Campbell K.S."/>
            <person name="Hradecky P."/>
            <person name="Huang Y."/>
            <person name="Kaminker J.S."/>
            <person name="Millburn G.H."/>
            <person name="Prochnik S.E."/>
            <person name="Smith C.D."/>
            <person name="Tupy J.L."/>
            <person name="Whitfied E.J."/>
            <person name="Bayraktaroglu L."/>
            <person name="Berman B.P."/>
            <person name="Bettencourt B.R."/>
            <person name="Celniker S.E."/>
            <person name="de Grey A.D."/>
            <person name="Drysdale R.A."/>
            <person name="Harris N.L."/>
            <person name="Richter J."/>
            <person name="Russo S."/>
            <person name="Schroeder A.J."/>
            <person name="Shu S.Q."/>
            <person name="Stapleton M."/>
            <person name="Yamada C."/>
            <person name="Ashburner M."/>
            <person name="Gelbart W.M."/>
            <person name="Rubin G.M."/>
            <person name="Lewis S.E."/>
        </authorList>
    </citation>
    <scope>GENOME REANNOTATION</scope>
    <source>
        <strain evidence="8">Berkeley</strain>
    </source>
</reference>
<dbReference type="PANTHER" id="PTHR11733">
    <property type="entry name" value="ZINC METALLOPROTEASE FAMILY M13 NEPRILYSIN-RELATED"/>
    <property type="match status" value="1"/>
</dbReference>
<dbReference type="SUPFAM" id="SSF55486">
    <property type="entry name" value="Metalloproteases ('zincins'), catalytic domain"/>
    <property type="match status" value="1"/>
</dbReference>
<reference evidence="8" key="3">
    <citation type="journal article" date="2002" name="Genome Biol.">
        <title>Finishing a whole-genome shotgun: release 3 of the Drosophila melanogaster euchromatic genome sequence.</title>
        <authorList>
            <person name="Celniker S.E."/>
            <person name="Wheeler D.A."/>
            <person name="Kronmiller B."/>
            <person name="Carlson J.W."/>
            <person name="Halpern A."/>
            <person name="Patel S."/>
            <person name="Adams M."/>
            <person name="Champe M."/>
            <person name="Dugan S.P."/>
            <person name="Frise E."/>
            <person name="Hodgson A."/>
            <person name="George R.A."/>
            <person name="Hoskins R.A."/>
            <person name="Laverty T."/>
            <person name="Muzny D.M."/>
            <person name="Nelson C.R."/>
            <person name="Pacleb J.M."/>
            <person name="Park S."/>
            <person name="Pfeiffer B.D."/>
            <person name="Richards S."/>
            <person name="Sodergren E.J."/>
            <person name="Svirskas R."/>
            <person name="Tabor P.E."/>
            <person name="Wan K."/>
            <person name="Stapleton M."/>
            <person name="Sutton G.G."/>
            <person name="Venter C."/>
            <person name="Weinstock G."/>
            <person name="Scherer S.E."/>
            <person name="Myers E.W."/>
            <person name="Gibbs R.A."/>
            <person name="Rubin G.M."/>
        </authorList>
    </citation>
    <scope>NUCLEOTIDE SEQUENCE [LARGE SCALE GENOMIC DNA]</scope>
    <source>
        <strain evidence="8">Berkeley</strain>
    </source>
</reference>
<dbReference type="GeneID" id="326172"/>
<dbReference type="SMR" id="Q9VMU6"/>
<protein>
    <submittedName>
        <fullName evidence="6">LD31822p</fullName>
    </submittedName>
    <submittedName>
        <fullName evidence="5">Neprilysin-like 3</fullName>
    </submittedName>
</protein>
<reference evidence="5 8" key="6">
    <citation type="journal article" date="2002" name="Genome Biol.">
        <title>Heterochromatic sequences in a Drosophila whole-genome shotgun assembly.</title>
        <authorList>
            <person name="Hoskins R.A."/>
            <person name="Smith C.D."/>
            <person name="Carlson J.W."/>
            <person name="Carvalho A.B."/>
            <person name="Halpern A."/>
            <person name="Kaminker J.S."/>
            <person name="Kennedy C."/>
            <person name="Mungall C.J."/>
            <person name="Sullivan B.A."/>
            <person name="Sutton G.G."/>
            <person name="Yasuhara J.C."/>
            <person name="Wakimoto B.T."/>
            <person name="Myers E.W."/>
            <person name="Celniker S.E."/>
            <person name="Rubin G.M."/>
            <person name="Karpen G.H."/>
        </authorList>
    </citation>
    <scope>NUCLEOTIDE SEQUENCE [LARGE SCALE GENOMIC DNA]</scope>
    <source>
        <strain evidence="8">Berkeley</strain>
    </source>
</reference>
<dbReference type="Reactome" id="R-DME-6798695">
    <property type="pathway name" value="Neutrophil degranulation"/>
</dbReference>
<reference evidence="5" key="8">
    <citation type="submission" date="2006-08" db="EMBL/GenBank/DDBJ databases">
        <authorList>
            <person name="Celniker S."/>
            <person name="Carlson J."/>
            <person name="Wan K."/>
            <person name="Frise E."/>
            <person name="Hoskins R."/>
            <person name="Park S."/>
            <person name="Svirskas R."/>
            <person name="Rubin G."/>
        </authorList>
    </citation>
    <scope>NUCLEOTIDE SEQUENCE</scope>
</reference>
<evidence type="ECO:0000256" key="2">
    <source>
        <dbReference type="ARBA" id="ARBA00007357"/>
    </source>
</evidence>
<evidence type="ECO:0000256" key="3">
    <source>
        <dbReference type="SAM" id="SignalP"/>
    </source>
</evidence>
<dbReference type="OrthoDB" id="7859418at2759"/>
<dbReference type="InterPro" id="IPR042089">
    <property type="entry name" value="Peptidase_M13_dom_2"/>
</dbReference>
<reference evidence="6" key="2">
    <citation type="submission" date="2001-10" db="EMBL/GenBank/DDBJ databases">
        <authorList>
            <person name="Stapleton M."/>
            <person name="Brokstein P."/>
            <person name="Hong L."/>
            <person name="Agbayani A."/>
            <person name="Carlson J."/>
            <person name="Champe M."/>
            <person name="Chavez C."/>
            <person name="Dorsett V."/>
            <person name="Farfan D."/>
            <person name="Frise E."/>
            <person name="George R."/>
            <person name="Gonzalez M."/>
            <person name="Guarin H."/>
            <person name="Li P."/>
            <person name="Liao G."/>
            <person name="Miranda A."/>
            <person name="Mungall C.J."/>
            <person name="Nunoo J."/>
            <person name="Pacleb J."/>
            <person name="Paragas V."/>
            <person name="Park S."/>
            <person name="Phouanenavong S."/>
            <person name="Wan K."/>
            <person name="Yu C."/>
            <person name="Lewis S.E."/>
            <person name="Rubin G.M."/>
            <person name="Celniker S."/>
        </authorList>
    </citation>
    <scope>NUCLEOTIDE SEQUENCE</scope>
    <source>
        <strain evidence="6">Berkeley</strain>
    </source>
</reference>
<evidence type="ECO:0007829" key="9">
    <source>
        <dbReference type="PeptideAtlas" id="Q9VMU6"/>
    </source>
</evidence>
<evidence type="ECO:0000256" key="1">
    <source>
        <dbReference type="ARBA" id="ARBA00004401"/>
    </source>
</evidence>
<dbReference type="Proteomes" id="UP000000803">
    <property type="component" value="Chromosome 2L"/>
</dbReference>
<dbReference type="Gene3D" id="1.10.1380.10">
    <property type="entry name" value="Neutral endopeptidase , domain2"/>
    <property type="match status" value="1"/>
</dbReference>
<reference evidence="5" key="13">
    <citation type="journal article" date="2015" name="Genome Res.">
        <title>The Release 6 reference sequence of the Drosophila melanogaster genome.</title>
        <authorList>
            <person name="Hoskins R.A."/>
            <person name="Carlson J.W."/>
            <person name="Wan K.H."/>
            <person name="Park S."/>
            <person name="Mendez I."/>
            <person name="Galle S.E."/>
            <person name="Booth B.W."/>
            <person name="Pfeiffer B.D."/>
            <person name="George R.A."/>
            <person name="Svirskas R."/>
            <person name="Krzywinski M."/>
            <person name="Schein J."/>
            <person name="Accardo M.C."/>
            <person name="Damia E."/>
            <person name="Messina G."/>
            <person name="Mendez-Lago M."/>
            <person name="de Pablos B."/>
            <person name="Demakova O.V."/>
            <person name="Andreyeva E.N."/>
            <person name="Boldyreva L.V."/>
            <person name="Marra M."/>
            <person name="Carvalho A.B."/>
            <person name="Dimitri P."/>
            <person name="Villasante A."/>
            <person name="Zhimulev I.F."/>
            <person name="Rubin G.M."/>
            <person name="Karpen G.H."/>
            <person name="Celniker S.E."/>
        </authorList>
    </citation>
    <scope>NUCLEOTIDE SEQUENCE</scope>
</reference>
<sequence length="629" mass="73137">MMESRSYLSLSWLLLLLCSTVCSANPNLEIMKRMLDDMDEKVEPCHNFYNSSQKNLKWHAFATVSDQFQLLFDGIENEVFEKHSFEEKLQRLYKICSTMERPSLLRYFELVKPGEDLNWPFLTPRGGKWPKEKFQWMEALARLRRYGFNDIMFGMSIRQDPNSDSGQPIVVFEKKYDSLFRFIESLQNIGLPPKLAKEIAPLDNAIQEMYKSDMKFEHYARDAAPVKRISLGQLEIYGVSLTKYLEIVFGRPFSPDFVVHVENLYYLRGLQNLMTAVPSQVVANYLTARFSFYIMFTFMKHGDSCVTTMRQSMEFASNLLFEERILGRKKLRSYQNQAGKIFDAIRQQLNIRLERNVLKLPPAEISLLQKKLNGLSLSIGNLPGKAGHRRFVTRYYKELEFADDEELATAHLKVLEHRTRAELSLLDQPNFKDRRYMLHSYPISNFFFETAYEENGNTIYVAYDFLADASFDPDSHDIFKVTPLGIRFGLEMLKSFDLFNCKHHKVNMLQLFDDNQITTAGDECVSAWTQDNLLSQRDQYLVVLHLVHEAYFAEGSKFSQRQPNFTTMSLRELFFFRFGQSSFGQTLYFGSDFVEGGSPINSLTRLPVFVRTFNCLAPGEQLTTTQKST</sequence>
<dbReference type="Pfam" id="PF05649">
    <property type="entry name" value="Peptidase_M13_N"/>
    <property type="match status" value="1"/>
</dbReference>
<comment type="subcellular location">
    <subcellularLocation>
        <location evidence="1">Cell membrane</location>
        <topology evidence="1">Single-pass type II membrane protein</topology>
    </subcellularLocation>
</comment>
<reference evidence="5 8" key="1">
    <citation type="journal article" date="2000" name="Science">
        <title>The genome sequence of Drosophila melanogaster.</title>
        <authorList>
            <person name="Adams M.D."/>
            <person name="Celniker S.E."/>
            <person name="Holt R.A."/>
            <person name="Evans C.A."/>
            <person name="Gocayne J.D."/>
            <person name="Amanatides P.G."/>
            <person name="Scherer S.E."/>
            <person name="Li P.W."/>
            <person name="Hoskins R.A."/>
            <person name="Galle R.F."/>
            <person name="George R.A."/>
            <person name="Lewis S.E."/>
            <person name="Richards S."/>
            <person name="Ashburner M."/>
            <person name="Henderson S.N."/>
            <person name="Sutton G.G."/>
            <person name="Wortman J.R."/>
            <person name="Yandell M.D."/>
            <person name="Zhang Q."/>
            <person name="Chen L.X."/>
            <person name="Brandon R.C."/>
            <person name="Rogers Y.H."/>
            <person name="Blazej R.G."/>
            <person name="Champe M."/>
            <person name="Pfeiffer B.D."/>
            <person name="Wan K.H."/>
            <person name="Doyle C."/>
            <person name="Baxter E.G."/>
            <person name="Helt G."/>
            <person name="Nelson C.R."/>
            <person name="Gabor G.L."/>
            <person name="Abril J.F."/>
            <person name="Agbayani A."/>
            <person name="An H.J."/>
            <person name="Andrews-Pfannkoch C."/>
            <person name="Baldwin D."/>
            <person name="Ballew R.M."/>
            <person name="Basu A."/>
            <person name="Baxendale J."/>
            <person name="Bayraktaroglu L."/>
            <person name="Beasley E.M."/>
            <person name="Beeson K.Y."/>
            <person name="Benos P.V."/>
            <person name="Berman B.P."/>
            <person name="Bhandari D."/>
            <person name="Bolshakov S."/>
            <person name="Borkova D."/>
            <person name="Botchan M.R."/>
            <person name="Bouck J."/>
            <person name="Brokstein P."/>
            <person name="Brottier P."/>
            <person name="Burtis K.C."/>
            <person name="Busam D.A."/>
            <person name="Butler H."/>
            <person name="Cadieu E."/>
            <person name="Center A."/>
            <person name="Chandra I."/>
            <person name="Cherry J.M."/>
            <person name="Cawley S."/>
            <person name="Dahlke C."/>
            <person name="Davenport L.B."/>
            <person name="Davies P."/>
            <person name="de Pablos B."/>
            <person name="Delcher A."/>
            <person name="Deng Z."/>
            <person name="Mays A.D."/>
            <person name="Dew I."/>
            <person name="Dietz S.M."/>
            <person name="Dodson K."/>
            <person name="Doup L.E."/>
            <person name="Downes M."/>
            <person name="Dugan-Rocha S."/>
            <person name="Dunkov B.C."/>
            <person name="Dunn P."/>
            <person name="Durbin K.J."/>
            <person name="Evangelista C.C."/>
            <person name="Ferraz C."/>
            <person name="Ferriera S."/>
            <person name="Fleischmann W."/>
            <person name="Fosler C."/>
            <person name="Gabrielian A.E."/>
            <person name="Garg N.S."/>
            <person name="Gelbart W.M."/>
            <person name="Glasser K."/>
            <person name="Glodek A."/>
            <person name="Gong F."/>
            <person name="Gorrell J.H."/>
            <person name="Gu Z."/>
            <person name="Guan P."/>
            <person name="Harris M."/>
            <person name="Harris N.L."/>
            <person name="Harvey D."/>
            <person name="Heiman T.J."/>
            <person name="Hernandez J.R."/>
            <person name="Houck J."/>
            <person name="Hostin D."/>
            <person name="Houston K.A."/>
            <person name="Howland T.J."/>
            <person name="Wei M.H."/>
            <person name="Ibegwam C."/>
            <person name="Jalali M."/>
            <person name="Kalush F."/>
            <person name="Karpen G.H."/>
            <person name="Ke Z."/>
            <person name="Kennison J.A."/>
            <person name="Ketchum K.A."/>
            <person name="Kimmel B.E."/>
            <person name="Kodira C.D."/>
            <person name="Kraft C."/>
            <person name="Kravitz S."/>
            <person name="Kulp D."/>
            <person name="Lai Z."/>
            <person name="Lasko P."/>
            <person name="Lei Y."/>
            <person name="Levitsky A.A."/>
            <person name="Li J."/>
            <person name="Li Z."/>
            <person name="Liang Y."/>
            <person name="Lin X."/>
            <person name="Liu X."/>
            <person name="Mattei B."/>
            <person name="McIntosh T.C."/>
            <person name="McLeod M.P."/>
            <person name="McPherson D."/>
            <person name="Merkulov G."/>
            <person name="Milshina N.V."/>
            <person name="Mobarry C."/>
            <person name="Morris J."/>
            <person name="Moshrefi A."/>
            <person name="Mount S.M."/>
            <person name="Moy M."/>
            <person name="Murphy B."/>
            <person name="Murphy L."/>
            <person name="Muzny D.M."/>
            <person name="Nelson D.L."/>
            <person name="Nelson D.R."/>
            <person name="Nelson K.A."/>
            <person name="Nixon K."/>
            <person name="Nusskern D.R."/>
            <person name="Pacleb J.M."/>
            <person name="Palazzolo M."/>
            <person name="Pittman G.S."/>
            <person name="Pan S."/>
            <person name="Pollard J."/>
            <person name="Puri V."/>
            <person name="Reese M.G."/>
            <person name="Reinert K."/>
            <person name="Remington K."/>
            <person name="Saunders R.D."/>
            <person name="Scheeler F."/>
            <person name="Shen H."/>
            <person name="Shue B.C."/>
            <person name="Siden-Kiamos I."/>
            <person name="Simpson M."/>
            <person name="Skupski M.P."/>
            <person name="Smith T."/>
            <person name="Spier E."/>
            <person name="Spradling A.C."/>
            <person name="Stapleton M."/>
            <person name="Strong R."/>
            <person name="Sun E."/>
            <person name="Svirskas R."/>
            <person name="Tector C."/>
            <person name="Turner R."/>
            <person name="Venter E."/>
            <person name="Wang A.H."/>
            <person name="Wang X."/>
            <person name="Wang Z.Y."/>
            <person name="Wassarman D.A."/>
            <person name="Weinstock G.M."/>
            <person name="Weissenbach J."/>
            <person name="Williams S.M."/>
            <person name="WoodageT"/>
            <person name="Worley K.C."/>
            <person name="Wu D."/>
            <person name="Yang S."/>
            <person name="Yao Q.A."/>
            <person name="Ye J."/>
            <person name="Yeh R.F."/>
            <person name="Zaveri J.S."/>
            <person name="Zhan M."/>
            <person name="Zhang G."/>
            <person name="Zhao Q."/>
            <person name="Zheng L."/>
            <person name="Zheng X.H."/>
            <person name="Zhong F.N."/>
            <person name="Zhong W."/>
            <person name="Zhou X."/>
            <person name="Zhu S."/>
            <person name="Zhu X."/>
            <person name="Smith H.O."/>
            <person name="Gibbs R.A."/>
            <person name="Myers E.W."/>
            <person name="Rubin G.M."/>
            <person name="Venter J.C."/>
        </authorList>
    </citation>
    <scope>NUCLEOTIDE SEQUENCE [LARGE SCALE GENOMIC DNA]</scope>
    <source>
        <strain evidence="8">Berkeley</strain>
    </source>
</reference>
<dbReference type="STRING" id="7227.FBpp0078665"/>
<dbReference type="InterPro" id="IPR000718">
    <property type="entry name" value="Peptidase_M13"/>
</dbReference>
<dbReference type="GO" id="GO:0006508">
    <property type="term" value="P:proteolysis"/>
    <property type="evidence" value="ECO:0007669"/>
    <property type="project" value="InterPro"/>
</dbReference>
<reference evidence="5 8" key="7">
    <citation type="journal article" date="2005" name="PLoS Comput. Biol.">
        <title>Combined evidence annotation of transposable elements in genome sequences.</title>
        <authorList>
            <person name="Quesneville H."/>
            <person name="Bergman C.M."/>
            <person name="Andrieu O."/>
            <person name="Autard D."/>
            <person name="Nouaud D."/>
            <person name="Ashburner M."/>
            <person name="Anxolabehere D."/>
        </authorList>
    </citation>
    <scope>NUCLEOTIDE SEQUENCE [LARGE SCALE GENOMIC DNA]</scope>
    <source>
        <strain evidence="8">Berkeley</strain>
    </source>
</reference>
<dbReference type="HOGENOM" id="CLU_006187_9_0_1"/>
<dbReference type="FlyBase" id="FBgn0031678">
    <property type="gene designation" value="Nepl3"/>
</dbReference>
<reference evidence="5" key="11">
    <citation type="journal article" date="2015" name="G3 (Bethesda)">
        <title>Gene Model Annotations for Drosophila melanogaster: Impact of High-Throughput Data.</title>
        <authorList>
            <consortium name="FlyBase Consortium"/>
            <person name="Matthews B.B."/>
            <person name="Dos Santos G."/>
            <person name="Crosby M.A."/>
            <person name="Emmert D.B."/>
            <person name="St Pierre S.E."/>
            <person name="Gramates L.S."/>
            <person name="Zhou P."/>
            <person name="Schroeder A.J."/>
            <person name="Falls K."/>
            <person name="Strelets V."/>
            <person name="Russo S.M."/>
            <person name="Gelbart W.M."/>
            <person name="null"/>
        </authorList>
    </citation>
    <scope>NUCLEOTIDE SEQUENCE</scope>
</reference>
<keyword evidence="8" id="KW-1185">Reference proteome</keyword>
<reference evidence="8" key="5">
    <citation type="journal article" date="2002" name="Genome Biol.">
        <title>The transposable elements of the Drosophila melanogaster euchromatin: a genomics perspective.</title>
        <authorList>
            <person name="Kaminker J.S."/>
            <person name="Bergman C.M."/>
            <person name="Kronmiller B."/>
            <person name="Carlson J."/>
            <person name="Svirskas R."/>
            <person name="Patel S."/>
            <person name="Frise E."/>
            <person name="Wheeler D.A."/>
            <person name="Lewis S.E."/>
            <person name="Rubin G.M."/>
            <person name="Ashburner M."/>
            <person name="Celniker S.E."/>
        </authorList>
    </citation>
    <scope>NUCLEOTIDE SEQUENCE [LARGE SCALE GENOMIC DNA]</scope>
    <source>
        <strain evidence="8">Berkeley</strain>
    </source>
</reference>
<dbReference type="EMBL" id="AY061394">
    <property type="protein sequence ID" value="AAL28942.1"/>
    <property type="molecule type" value="mRNA"/>
</dbReference>